<evidence type="ECO:0000256" key="7">
    <source>
        <dbReference type="ARBA" id="ARBA00023239"/>
    </source>
</evidence>
<name>A0A931H558_9BURK</name>
<dbReference type="GO" id="GO:0106300">
    <property type="term" value="P:protein-DNA covalent cross-linking repair"/>
    <property type="evidence" value="ECO:0007669"/>
    <property type="project" value="InterPro"/>
</dbReference>
<dbReference type="Gene3D" id="3.90.1680.10">
    <property type="entry name" value="SOS response associated peptidase-like"/>
    <property type="match status" value="1"/>
</dbReference>
<keyword evidence="6" id="KW-0238">DNA-binding</keyword>
<keyword evidence="5" id="KW-0190">Covalent protein-DNA linkage</keyword>
<keyword evidence="7" id="KW-0456">Lyase</keyword>
<dbReference type="AlphaFoldDB" id="A0A931H558"/>
<dbReference type="PANTHER" id="PTHR13604">
    <property type="entry name" value="DC12-RELATED"/>
    <property type="match status" value="1"/>
</dbReference>
<dbReference type="EC" id="3.4.-.-" evidence="8"/>
<sequence length="238" mass="26805">MCNRYRPASVTYIRDVFGFTEIKVREPDLPPVAPSIGPYQQGPFVHSQGIEVGQWGLIPWFSRTRRPTGKAGRPISTNNCRIETVATAPSFKGPWARGQRCLIPATDYDEPYWGTGKNIWWRFARRDGTAWALAGIWTEWTDPESGEIVVSYTMLTQNCDQHPLLSLMHKPDPALPPDQQDKRAVIPIERANWDQWLNGSIEEAMALVKLPDADLFSHGAAEPQKQVDLPLRDDGDAP</sequence>
<evidence type="ECO:0000256" key="9">
    <source>
        <dbReference type="SAM" id="MobiDB-lite"/>
    </source>
</evidence>
<protein>
    <recommendedName>
        <fullName evidence="8">Abasic site processing protein</fullName>
        <ecNumber evidence="8">3.4.-.-</ecNumber>
    </recommendedName>
</protein>
<dbReference type="EMBL" id="JADWYS010000001">
    <property type="protein sequence ID" value="MBG9388658.1"/>
    <property type="molecule type" value="Genomic_DNA"/>
</dbReference>
<keyword evidence="2 8" id="KW-0645">Protease</keyword>
<dbReference type="GO" id="GO:0008233">
    <property type="term" value="F:peptidase activity"/>
    <property type="evidence" value="ECO:0007669"/>
    <property type="project" value="UniProtKB-KW"/>
</dbReference>
<feature type="region of interest" description="Disordered" evidence="9">
    <location>
        <begin position="219"/>
        <end position="238"/>
    </location>
</feature>
<reference evidence="10" key="1">
    <citation type="submission" date="2020-11" db="EMBL/GenBank/DDBJ databases">
        <title>Bacterial whole genome sequence for Caenimonas sp. DR4.4.</title>
        <authorList>
            <person name="Le V."/>
            <person name="Ko S.-R."/>
            <person name="Ahn C.-Y."/>
            <person name="Oh H.-M."/>
        </authorList>
    </citation>
    <scope>NUCLEOTIDE SEQUENCE</scope>
    <source>
        <strain evidence="10">DR4.4</strain>
    </source>
</reference>
<dbReference type="GO" id="GO:0003697">
    <property type="term" value="F:single-stranded DNA binding"/>
    <property type="evidence" value="ECO:0007669"/>
    <property type="project" value="InterPro"/>
</dbReference>
<dbReference type="InterPro" id="IPR036590">
    <property type="entry name" value="SRAP-like"/>
</dbReference>
<evidence type="ECO:0000256" key="4">
    <source>
        <dbReference type="ARBA" id="ARBA00022801"/>
    </source>
</evidence>
<dbReference type="Proteomes" id="UP000651050">
    <property type="component" value="Unassembled WGS sequence"/>
</dbReference>
<evidence type="ECO:0000256" key="5">
    <source>
        <dbReference type="ARBA" id="ARBA00023124"/>
    </source>
</evidence>
<dbReference type="RefSeq" id="WP_196986508.1">
    <property type="nucleotide sequence ID" value="NZ_JADWYS010000001.1"/>
</dbReference>
<evidence type="ECO:0000313" key="11">
    <source>
        <dbReference type="Proteomes" id="UP000651050"/>
    </source>
</evidence>
<dbReference type="GO" id="GO:0006508">
    <property type="term" value="P:proteolysis"/>
    <property type="evidence" value="ECO:0007669"/>
    <property type="project" value="UniProtKB-KW"/>
</dbReference>
<organism evidence="10 11">
    <name type="scientific">Caenimonas aquaedulcis</name>
    <dbReference type="NCBI Taxonomy" id="2793270"/>
    <lineage>
        <taxon>Bacteria</taxon>
        <taxon>Pseudomonadati</taxon>
        <taxon>Pseudomonadota</taxon>
        <taxon>Betaproteobacteria</taxon>
        <taxon>Burkholderiales</taxon>
        <taxon>Comamonadaceae</taxon>
        <taxon>Caenimonas</taxon>
    </lineage>
</organism>
<evidence type="ECO:0000313" key="10">
    <source>
        <dbReference type="EMBL" id="MBG9388658.1"/>
    </source>
</evidence>
<dbReference type="GO" id="GO:0016829">
    <property type="term" value="F:lyase activity"/>
    <property type="evidence" value="ECO:0007669"/>
    <property type="project" value="UniProtKB-KW"/>
</dbReference>
<keyword evidence="4 8" id="KW-0378">Hydrolase</keyword>
<dbReference type="PANTHER" id="PTHR13604:SF0">
    <property type="entry name" value="ABASIC SITE PROCESSING PROTEIN HMCES"/>
    <property type="match status" value="1"/>
</dbReference>
<evidence type="ECO:0000256" key="3">
    <source>
        <dbReference type="ARBA" id="ARBA00022763"/>
    </source>
</evidence>
<comment type="similarity">
    <text evidence="1 8">Belongs to the SOS response-associated peptidase family.</text>
</comment>
<comment type="caution">
    <text evidence="10">The sequence shown here is derived from an EMBL/GenBank/DDBJ whole genome shotgun (WGS) entry which is preliminary data.</text>
</comment>
<evidence type="ECO:0000256" key="2">
    <source>
        <dbReference type="ARBA" id="ARBA00022670"/>
    </source>
</evidence>
<keyword evidence="3" id="KW-0227">DNA damage</keyword>
<gene>
    <name evidence="10" type="ORF">I5803_11555</name>
</gene>
<keyword evidence="11" id="KW-1185">Reference proteome</keyword>
<dbReference type="Pfam" id="PF02586">
    <property type="entry name" value="SRAP"/>
    <property type="match status" value="1"/>
</dbReference>
<dbReference type="SUPFAM" id="SSF143081">
    <property type="entry name" value="BB1717-like"/>
    <property type="match status" value="1"/>
</dbReference>
<evidence type="ECO:0000256" key="8">
    <source>
        <dbReference type="RuleBase" id="RU364100"/>
    </source>
</evidence>
<dbReference type="InterPro" id="IPR003738">
    <property type="entry name" value="SRAP"/>
</dbReference>
<accession>A0A931H558</accession>
<evidence type="ECO:0000256" key="1">
    <source>
        <dbReference type="ARBA" id="ARBA00008136"/>
    </source>
</evidence>
<evidence type="ECO:0000256" key="6">
    <source>
        <dbReference type="ARBA" id="ARBA00023125"/>
    </source>
</evidence>
<proteinExistence type="inferred from homology"/>